<evidence type="ECO:0008006" key="4">
    <source>
        <dbReference type="Google" id="ProtNLM"/>
    </source>
</evidence>
<comment type="caution">
    <text evidence="2">The sequence shown here is derived from an EMBL/GenBank/DDBJ whole genome shotgun (WGS) entry which is preliminary data.</text>
</comment>
<proteinExistence type="predicted"/>
<feature type="chain" id="PRO_5035278529" description="LppA-like lipoprotein" evidence="1">
    <location>
        <begin position="22"/>
        <end position="169"/>
    </location>
</feature>
<dbReference type="RefSeq" id="WP_203931606.1">
    <property type="nucleotide sequence ID" value="NZ_BOPH01000089.1"/>
</dbReference>
<dbReference type="Proteomes" id="UP000635606">
    <property type="component" value="Unassembled WGS sequence"/>
</dbReference>
<keyword evidence="1" id="KW-0732">Signal</keyword>
<sequence>MRIRPAVLALVLALVAAPAAAGCTGTSNPRPNPEPTSMLTRQQAADAVDALIKDAVTHLSAVATIEIFARNELPCGPGFAPSGDDYAVEHTYDVLNYDGEVRTAVDNLRTYWLGNGFRPFNETKDPDGTVTGVGVQRVSDGFHARVFYNDADDLMISASSTCVTSASPS</sequence>
<gene>
    <name evidence="2" type="ORF">Voc01_066500</name>
</gene>
<name>A0A8J3ZYS2_9ACTN</name>
<evidence type="ECO:0000256" key="1">
    <source>
        <dbReference type="SAM" id="SignalP"/>
    </source>
</evidence>
<protein>
    <recommendedName>
        <fullName evidence="4">LppA-like lipoprotein</fullName>
    </recommendedName>
</protein>
<dbReference type="EMBL" id="BOPH01000089">
    <property type="protein sequence ID" value="GIJ71733.1"/>
    <property type="molecule type" value="Genomic_DNA"/>
</dbReference>
<organism evidence="2 3">
    <name type="scientific">Virgisporangium ochraceum</name>
    <dbReference type="NCBI Taxonomy" id="65505"/>
    <lineage>
        <taxon>Bacteria</taxon>
        <taxon>Bacillati</taxon>
        <taxon>Actinomycetota</taxon>
        <taxon>Actinomycetes</taxon>
        <taxon>Micromonosporales</taxon>
        <taxon>Micromonosporaceae</taxon>
        <taxon>Virgisporangium</taxon>
    </lineage>
</organism>
<evidence type="ECO:0000313" key="2">
    <source>
        <dbReference type="EMBL" id="GIJ71733.1"/>
    </source>
</evidence>
<reference evidence="2" key="1">
    <citation type="submission" date="2021-01" db="EMBL/GenBank/DDBJ databases">
        <title>Whole genome shotgun sequence of Virgisporangium ochraceum NBRC 16418.</title>
        <authorList>
            <person name="Komaki H."/>
            <person name="Tamura T."/>
        </authorList>
    </citation>
    <scope>NUCLEOTIDE SEQUENCE</scope>
    <source>
        <strain evidence="2">NBRC 16418</strain>
    </source>
</reference>
<feature type="signal peptide" evidence="1">
    <location>
        <begin position="1"/>
        <end position="21"/>
    </location>
</feature>
<dbReference type="AlphaFoldDB" id="A0A8J3ZYS2"/>
<keyword evidence="3" id="KW-1185">Reference proteome</keyword>
<dbReference type="PROSITE" id="PS51257">
    <property type="entry name" value="PROKAR_LIPOPROTEIN"/>
    <property type="match status" value="1"/>
</dbReference>
<evidence type="ECO:0000313" key="3">
    <source>
        <dbReference type="Proteomes" id="UP000635606"/>
    </source>
</evidence>
<accession>A0A8J3ZYS2</accession>